<evidence type="ECO:0000313" key="2">
    <source>
        <dbReference type="EMBL" id="KRN51251.1"/>
    </source>
</evidence>
<proteinExistence type="predicted"/>
<name>A0A0R2HDZ3_9FIRM</name>
<feature type="chain" id="PRO_5006417706" description="DUF5776 domain-containing protein" evidence="1">
    <location>
        <begin position="29"/>
        <end position="151"/>
    </location>
</feature>
<comment type="caution">
    <text evidence="2">The sequence shown here is derived from an EMBL/GenBank/DDBJ whole genome shotgun (WGS) entry which is preliminary data.</text>
</comment>
<dbReference type="AlphaFoldDB" id="A0A0R2HDZ3"/>
<evidence type="ECO:0000313" key="3">
    <source>
        <dbReference type="Proteomes" id="UP000051841"/>
    </source>
</evidence>
<gene>
    <name evidence="2" type="ORF">IV49_GL000715</name>
</gene>
<dbReference type="RefSeq" id="WP_029072260.1">
    <property type="nucleotide sequence ID" value="NZ_JNKN01000005.1"/>
</dbReference>
<sequence>MRKMSKKVTAVLLSMMMVFTLTISNASAKTVSGYYLISAVSTTYFKKKGRTLTVKTKKANPISYVKTNDYGKAKKTVRNKKFKLSKTCKYYLSSIGSGNKLYDFKSMKKKTSYSAIKKHIKDVHSLKDGSNFGVVFVVKKGTVTKVVMVSA</sequence>
<keyword evidence="1" id="KW-0732">Signal</keyword>
<reference evidence="2 3" key="1">
    <citation type="journal article" date="2015" name="Genome Announc.">
        <title>Expanding the biotechnology potential of lactobacilli through comparative genomics of 213 strains and associated genera.</title>
        <authorList>
            <person name="Sun Z."/>
            <person name="Harris H.M."/>
            <person name="McCann A."/>
            <person name="Guo C."/>
            <person name="Argimon S."/>
            <person name="Zhang W."/>
            <person name="Yang X."/>
            <person name="Jeffery I.B."/>
            <person name="Cooney J.C."/>
            <person name="Kagawa T.F."/>
            <person name="Liu W."/>
            <person name="Song Y."/>
            <person name="Salvetti E."/>
            <person name="Wrobel A."/>
            <person name="Rasinkangas P."/>
            <person name="Parkhill J."/>
            <person name="Rea M.C."/>
            <person name="O'Sullivan O."/>
            <person name="Ritari J."/>
            <person name="Douillard F.P."/>
            <person name="Paul Ross R."/>
            <person name="Yang R."/>
            <person name="Briner A.E."/>
            <person name="Felis G.E."/>
            <person name="de Vos W.M."/>
            <person name="Barrangou R."/>
            <person name="Klaenhammer T.R."/>
            <person name="Caufield P.W."/>
            <person name="Cui Y."/>
            <person name="Zhang H."/>
            <person name="O'Toole P.W."/>
        </authorList>
    </citation>
    <scope>NUCLEOTIDE SEQUENCE [LARGE SCALE GENOMIC DNA]</scope>
    <source>
        <strain evidence="2 3">DSM 20405</strain>
    </source>
</reference>
<feature type="signal peptide" evidence="1">
    <location>
        <begin position="1"/>
        <end position="28"/>
    </location>
</feature>
<protein>
    <recommendedName>
        <fullName evidence="4">DUF5776 domain-containing protein</fullName>
    </recommendedName>
</protein>
<accession>A0A0R2HDZ3</accession>
<organism evidence="2 3">
    <name type="scientific">Kandleria vitulina DSM 20405</name>
    <dbReference type="NCBI Taxonomy" id="1410657"/>
    <lineage>
        <taxon>Bacteria</taxon>
        <taxon>Bacillati</taxon>
        <taxon>Bacillota</taxon>
        <taxon>Erysipelotrichia</taxon>
        <taxon>Erysipelotrichales</taxon>
        <taxon>Coprobacillaceae</taxon>
        <taxon>Kandleria</taxon>
    </lineage>
</organism>
<evidence type="ECO:0000256" key="1">
    <source>
        <dbReference type="SAM" id="SignalP"/>
    </source>
</evidence>
<evidence type="ECO:0008006" key="4">
    <source>
        <dbReference type="Google" id="ProtNLM"/>
    </source>
</evidence>
<dbReference type="PATRIC" id="fig|1410657.5.peg.744"/>
<keyword evidence="3" id="KW-1185">Reference proteome</keyword>
<dbReference type="EMBL" id="JQBL01000002">
    <property type="protein sequence ID" value="KRN51251.1"/>
    <property type="molecule type" value="Genomic_DNA"/>
</dbReference>
<dbReference type="Proteomes" id="UP000051841">
    <property type="component" value="Unassembled WGS sequence"/>
</dbReference>